<dbReference type="PANTHER" id="PTHR43213:SF5">
    <property type="entry name" value="BIFUNCTIONAL DTTP_UTP PYROPHOSPHATASE_METHYLTRANSFERASE PROTEIN-RELATED"/>
    <property type="match status" value="1"/>
</dbReference>
<reference evidence="5 6" key="1">
    <citation type="journal article" date="2017" name="BMC Genomics">
        <title>Comparative genomic and phylogenomic analyses of the Bifidobacteriaceae family.</title>
        <authorList>
            <person name="Lugli G.A."/>
            <person name="Milani C."/>
            <person name="Turroni F."/>
            <person name="Duranti S."/>
            <person name="Mancabelli L."/>
            <person name="Mangifesta M."/>
            <person name="Ferrario C."/>
            <person name="Modesto M."/>
            <person name="Mattarelli P."/>
            <person name="Jiri K."/>
            <person name="van Sinderen D."/>
            <person name="Ventura M."/>
        </authorList>
    </citation>
    <scope>NUCLEOTIDE SEQUENCE [LARGE SCALE GENOMIC DNA]</scope>
    <source>
        <strain evidence="5 6">DSM 24762</strain>
    </source>
</reference>
<keyword evidence="6" id="KW-1185">Reference proteome</keyword>
<evidence type="ECO:0000313" key="5">
    <source>
        <dbReference type="EMBL" id="OZG54591.1"/>
    </source>
</evidence>
<accession>A0A261F645</accession>
<keyword evidence="3" id="KW-0546">Nucleotide metabolism</keyword>
<comment type="catalytic activity">
    <reaction evidence="3">
        <text>a 2'-deoxyribonucleoside 5'-triphosphate + H2O = a 2'-deoxyribonucleoside 5'-phosphate + diphosphate + H(+)</text>
        <dbReference type="Rhea" id="RHEA:44644"/>
        <dbReference type="ChEBI" id="CHEBI:15377"/>
        <dbReference type="ChEBI" id="CHEBI:15378"/>
        <dbReference type="ChEBI" id="CHEBI:33019"/>
        <dbReference type="ChEBI" id="CHEBI:61560"/>
        <dbReference type="ChEBI" id="CHEBI:65317"/>
        <dbReference type="EC" id="3.6.1.9"/>
    </reaction>
</comment>
<comment type="caution">
    <text evidence="5">The sequence shown here is derived from an EMBL/GenBank/DDBJ whole genome shotgun (WGS) entry which is preliminary data.</text>
</comment>
<keyword evidence="3" id="KW-0963">Cytoplasm</keyword>
<dbReference type="InterPro" id="IPR020084">
    <property type="entry name" value="NUDIX_hydrolase_CS"/>
</dbReference>
<dbReference type="GO" id="GO:0009117">
    <property type="term" value="P:nucleotide metabolic process"/>
    <property type="evidence" value="ECO:0007669"/>
    <property type="project" value="UniProtKB-KW"/>
</dbReference>
<proteinExistence type="inferred from homology"/>
<dbReference type="Pfam" id="PF00293">
    <property type="entry name" value="NUDIX"/>
    <property type="match status" value="1"/>
</dbReference>
<dbReference type="InterPro" id="IPR015797">
    <property type="entry name" value="NUDIX_hydrolase-like_dom_sf"/>
</dbReference>
<dbReference type="Gene3D" id="3.90.950.10">
    <property type="match status" value="1"/>
</dbReference>
<gene>
    <name evidence="5" type="ORF">ALMA_0538</name>
</gene>
<organism evidence="5 6">
    <name type="scientific">Alloscardovia macacae</name>
    <dbReference type="NCBI Taxonomy" id="1160091"/>
    <lineage>
        <taxon>Bacteria</taxon>
        <taxon>Bacillati</taxon>
        <taxon>Actinomycetota</taxon>
        <taxon>Actinomycetes</taxon>
        <taxon>Bifidobacteriales</taxon>
        <taxon>Bifidobacteriaceae</taxon>
        <taxon>Alloscardovia</taxon>
    </lineage>
</organism>
<dbReference type="PANTHER" id="PTHR43213">
    <property type="entry name" value="BIFUNCTIONAL DTTP/UTP PYROPHOSPHATASE/METHYLTRANSFERASE PROTEIN-RELATED"/>
    <property type="match status" value="1"/>
</dbReference>
<dbReference type="GO" id="GO:0047429">
    <property type="term" value="F:nucleoside triphosphate diphosphatase activity"/>
    <property type="evidence" value="ECO:0007669"/>
    <property type="project" value="UniProtKB-EC"/>
</dbReference>
<dbReference type="CDD" id="cd00555">
    <property type="entry name" value="Maf"/>
    <property type="match status" value="1"/>
</dbReference>
<comment type="function">
    <text evidence="3">Nucleoside triphosphate pyrophosphatase. May have a dual role in cell division arrest and in preventing the incorporation of modified nucleotides into cellular nucleic acids.</text>
</comment>
<dbReference type="NCBIfam" id="TIGR00172">
    <property type="entry name" value="maf"/>
    <property type="match status" value="1"/>
</dbReference>
<dbReference type="AlphaFoldDB" id="A0A261F645"/>
<dbReference type="Pfam" id="PF02545">
    <property type="entry name" value="Maf"/>
    <property type="match status" value="1"/>
</dbReference>
<evidence type="ECO:0000256" key="3">
    <source>
        <dbReference type="HAMAP-Rule" id="MF_00528"/>
    </source>
</evidence>
<evidence type="ECO:0000313" key="6">
    <source>
        <dbReference type="Proteomes" id="UP000243657"/>
    </source>
</evidence>
<feature type="active site" description="Proton acceptor" evidence="3">
    <location>
        <position position="129"/>
    </location>
</feature>
<comment type="caution">
    <text evidence="3">Lacks conserved residue(s) required for the propagation of feature annotation.</text>
</comment>
<dbReference type="InterPro" id="IPR003697">
    <property type="entry name" value="Maf-like"/>
</dbReference>
<dbReference type="Gene3D" id="3.90.79.10">
    <property type="entry name" value="Nucleoside Triphosphate Pyrophosphohydrolase"/>
    <property type="match status" value="1"/>
</dbReference>
<dbReference type="SUPFAM" id="SSF52972">
    <property type="entry name" value="ITPase-like"/>
    <property type="match status" value="1"/>
</dbReference>
<dbReference type="InterPro" id="IPR029001">
    <property type="entry name" value="ITPase-like_fam"/>
</dbReference>
<dbReference type="EC" id="3.6.1.9" evidence="3"/>
<dbReference type="SUPFAM" id="SSF55811">
    <property type="entry name" value="Nudix"/>
    <property type="match status" value="1"/>
</dbReference>
<comment type="similarity">
    <text evidence="3">Belongs to the Maf family.</text>
</comment>
<evidence type="ECO:0000256" key="2">
    <source>
        <dbReference type="ARBA" id="ARBA00022801"/>
    </source>
</evidence>
<sequence>MTIPVVLASQSPSRARLLEQAGIKPTIRVSHVDEDAVLQRLADDRGISVDDLSIEERVLVLARAKAKSVAEDYRATWDAMNGASGQLTISRPLEQGQGSVASRVDLAEYVSVHQGLAGLMHGPVVIGCDSLFTLNDEVYGKPHTADVARERLRAMRGNTGTLWSGHVVIDLSTGEMAHSISHAQVTFADFSDDDLERYLATGEPLEVAGSFTLEGYGSAFITSIQGDPSGVMGLSLPTVRALVEQLGISWTSLWNAGAEKSEAAAVAEAAAAVTPDIPSDNISQPGDGWIQCACGHKHWGQNGAAGILLARRDDDGEVSHVAMQHRAAWSAEGGTWGIPGGALATGESIIEGALRESLEEANIHPEDIDVVGAYCEDHGPWSYTTVFAFEKPGHMVEPYATDDESEEVCWVSVDDIEDITLLSYLKNDWANFLQRVNVIARENRGE</sequence>
<evidence type="ECO:0000259" key="4">
    <source>
        <dbReference type="PROSITE" id="PS51462"/>
    </source>
</evidence>
<dbReference type="InterPro" id="IPR000086">
    <property type="entry name" value="NUDIX_hydrolase_dom"/>
</dbReference>
<comment type="catalytic activity">
    <reaction evidence="3">
        <text>a ribonucleoside 5'-triphosphate + H2O = a ribonucleoside 5'-phosphate + diphosphate + H(+)</text>
        <dbReference type="Rhea" id="RHEA:23996"/>
        <dbReference type="ChEBI" id="CHEBI:15377"/>
        <dbReference type="ChEBI" id="CHEBI:15378"/>
        <dbReference type="ChEBI" id="CHEBI:33019"/>
        <dbReference type="ChEBI" id="CHEBI:58043"/>
        <dbReference type="ChEBI" id="CHEBI:61557"/>
        <dbReference type="EC" id="3.6.1.9"/>
    </reaction>
</comment>
<dbReference type="PROSITE" id="PS51462">
    <property type="entry name" value="NUDIX"/>
    <property type="match status" value="1"/>
</dbReference>
<comment type="cofactor">
    <cofactor evidence="1 3">
        <name>a divalent metal cation</name>
        <dbReference type="ChEBI" id="CHEBI:60240"/>
    </cofactor>
</comment>
<dbReference type="GO" id="GO:0005737">
    <property type="term" value="C:cytoplasm"/>
    <property type="evidence" value="ECO:0007669"/>
    <property type="project" value="UniProtKB-SubCell"/>
</dbReference>
<protein>
    <recommendedName>
        <fullName evidence="3">Nucleoside triphosphate pyrophosphatase</fullName>
        <ecNumber evidence="3">3.6.1.9</ecNumber>
    </recommendedName>
    <alternativeName>
        <fullName evidence="3">Nucleotide pyrophosphatase</fullName>
        <shortName evidence="3">Nucleotide PPase</shortName>
    </alternativeName>
</protein>
<dbReference type="Proteomes" id="UP000243657">
    <property type="component" value="Unassembled WGS sequence"/>
</dbReference>
<feature type="domain" description="Nudix hydrolase" evidence="4">
    <location>
        <begin position="300"/>
        <end position="437"/>
    </location>
</feature>
<dbReference type="HAMAP" id="MF_00528">
    <property type="entry name" value="Maf"/>
    <property type="match status" value="1"/>
</dbReference>
<dbReference type="PROSITE" id="PS00893">
    <property type="entry name" value="NUDIX_BOX"/>
    <property type="match status" value="1"/>
</dbReference>
<dbReference type="RefSeq" id="WP_094726285.1">
    <property type="nucleotide sequence ID" value="NZ_JBHLWS010000005.1"/>
</dbReference>
<name>A0A261F645_9BIFI</name>
<comment type="subcellular location">
    <subcellularLocation>
        <location evidence="3">Cytoplasm</location>
    </subcellularLocation>
</comment>
<keyword evidence="2 3" id="KW-0378">Hydrolase</keyword>
<dbReference type="EMBL" id="MWWT01000004">
    <property type="protein sequence ID" value="OZG54591.1"/>
    <property type="molecule type" value="Genomic_DNA"/>
</dbReference>
<evidence type="ECO:0000256" key="1">
    <source>
        <dbReference type="ARBA" id="ARBA00001968"/>
    </source>
</evidence>